<feature type="region of interest" description="Disordered" evidence="1">
    <location>
        <begin position="235"/>
        <end position="308"/>
    </location>
</feature>
<reference evidence="2" key="2">
    <citation type="submission" date="2020-11" db="EMBL/GenBank/DDBJ databases">
        <authorList>
            <person name="McCartney M.A."/>
            <person name="Auch B."/>
            <person name="Kono T."/>
            <person name="Mallez S."/>
            <person name="Becker A."/>
            <person name="Gohl D.M."/>
            <person name="Silverstein K.A.T."/>
            <person name="Koren S."/>
            <person name="Bechman K.B."/>
            <person name="Herman A."/>
            <person name="Abrahante J.E."/>
            <person name="Garbe J."/>
        </authorList>
    </citation>
    <scope>NUCLEOTIDE SEQUENCE</scope>
    <source>
        <strain evidence="2">Duluth1</strain>
        <tissue evidence="2">Whole animal</tissue>
    </source>
</reference>
<comment type="caution">
    <text evidence="2">The sequence shown here is derived from an EMBL/GenBank/DDBJ whole genome shotgun (WGS) entry which is preliminary data.</text>
</comment>
<evidence type="ECO:0000313" key="2">
    <source>
        <dbReference type="EMBL" id="KAH3851049.1"/>
    </source>
</evidence>
<proteinExistence type="predicted"/>
<name>A0A9D4L483_DREPO</name>
<evidence type="ECO:0000313" key="3">
    <source>
        <dbReference type="Proteomes" id="UP000828390"/>
    </source>
</evidence>
<organism evidence="2 3">
    <name type="scientific">Dreissena polymorpha</name>
    <name type="common">Zebra mussel</name>
    <name type="synonym">Mytilus polymorpha</name>
    <dbReference type="NCBI Taxonomy" id="45954"/>
    <lineage>
        <taxon>Eukaryota</taxon>
        <taxon>Metazoa</taxon>
        <taxon>Spiralia</taxon>
        <taxon>Lophotrochozoa</taxon>
        <taxon>Mollusca</taxon>
        <taxon>Bivalvia</taxon>
        <taxon>Autobranchia</taxon>
        <taxon>Heteroconchia</taxon>
        <taxon>Euheterodonta</taxon>
        <taxon>Imparidentia</taxon>
        <taxon>Neoheterodontei</taxon>
        <taxon>Myida</taxon>
        <taxon>Dreissenoidea</taxon>
        <taxon>Dreissenidae</taxon>
        <taxon>Dreissena</taxon>
    </lineage>
</organism>
<accession>A0A9D4L483</accession>
<protein>
    <submittedName>
        <fullName evidence="2">Uncharacterized protein</fullName>
    </submittedName>
</protein>
<dbReference type="Proteomes" id="UP000828390">
    <property type="component" value="Unassembled WGS sequence"/>
</dbReference>
<evidence type="ECO:0000256" key="1">
    <source>
        <dbReference type="SAM" id="MobiDB-lite"/>
    </source>
</evidence>
<keyword evidence="3" id="KW-1185">Reference proteome</keyword>
<gene>
    <name evidence="2" type="ORF">DPMN_093527</name>
</gene>
<reference evidence="2" key="1">
    <citation type="journal article" date="2019" name="bioRxiv">
        <title>The Genome of the Zebra Mussel, Dreissena polymorpha: A Resource for Invasive Species Research.</title>
        <authorList>
            <person name="McCartney M.A."/>
            <person name="Auch B."/>
            <person name="Kono T."/>
            <person name="Mallez S."/>
            <person name="Zhang Y."/>
            <person name="Obille A."/>
            <person name="Becker A."/>
            <person name="Abrahante J.E."/>
            <person name="Garbe J."/>
            <person name="Badalamenti J.P."/>
            <person name="Herman A."/>
            <person name="Mangelson H."/>
            <person name="Liachko I."/>
            <person name="Sullivan S."/>
            <person name="Sone E.D."/>
            <person name="Koren S."/>
            <person name="Silverstein K.A.T."/>
            <person name="Beckman K.B."/>
            <person name="Gohl D.M."/>
        </authorList>
    </citation>
    <scope>NUCLEOTIDE SEQUENCE</scope>
    <source>
        <strain evidence="2">Duluth1</strain>
        <tissue evidence="2">Whole animal</tissue>
    </source>
</reference>
<feature type="compositionally biased region" description="Basic and acidic residues" evidence="1">
    <location>
        <begin position="280"/>
        <end position="308"/>
    </location>
</feature>
<sequence length="308" mass="35083">MKNNRYRPYTKEKGVEISDPLGQPPVLRLPDHVINVDRLDIFMLIRGSNLSTKSMKDPTLYSVNDRVKTDPEKIDKVRDRVLVKILAFKGKHKISDKFEEELYTVIEQTNDNVPVYKVQGLETKSVKTLHRHHLHLVANQDEIIIRINDSAGQKEQVPYEYKENVSVKEKLDGEEGDVTESEDELVHLVFGDAQKKTVITDDQVAVPISDNGHSVNDPNNVIQDDSTFENVEHVEVESEDQDGLNVGESPVLNENVDEEIEPSTKERESVQVNDVSESANEVRERVEEQDGRDIPKPAPRRTDRVKGF</sequence>
<dbReference type="EMBL" id="JAIWYP010000003">
    <property type="protein sequence ID" value="KAH3851049.1"/>
    <property type="molecule type" value="Genomic_DNA"/>
</dbReference>
<feature type="compositionally biased region" description="Polar residues" evidence="1">
    <location>
        <begin position="270"/>
        <end position="279"/>
    </location>
</feature>
<dbReference type="AlphaFoldDB" id="A0A9D4L483"/>